<comment type="similarity">
    <text evidence="7">Belongs to the binding-protein-dependent transport system permease family.</text>
</comment>
<feature type="compositionally biased region" description="Polar residues" evidence="8">
    <location>
        <begin position="947"/>
        <end position="959"/>
    </location>
</feature>
<dbReference type="Pfam" id="PF00528">
    <property type="entry name" value="BPD_transp_1"/>
    <property type="match status" value="1"/>
</dbReference>
<dbReference type="AlphaFoldDB" id="A0A1H5MR25"/>
<dbReference type="SUPFAM" id="SSF53850">
    <property type="entry name" value="Periplasmic binding protein-like II"/>
    <property type="match status" value="1"/>
</dbReference>
<dbReference type="RefSeq" id="WP_089774344.1">
    <property type="nucleotide sequence ID" value="NZ_FNTX01000002.1"/>
</dbReference>
<evidence type="ECO:0000259" key="9">
    <source>
        <dbReference type="PROSITE" id="PS50928"/>
    </source>
</evidence>
<evidence type="ECO:0000256" key="5">
    <source>
        <dbReference type="ARBA" id="ARBA00022989"/>
    </source>
</evidence>
<dbReference type="Pfam" id="PF00496">
    <property type="entry name" value="SBP_bac_5"/>
    <property type="match status" value="1"/>
</dbReference>
<dbReference type="Gene3D" id="1.10.3720.10">
    <property type="entry name" value="MetI-like"/>
    <property type="match status" value="1"/>
</dbReference>
<reference evidence="11" key="1">
    <citation type="submission" date="2016-10" db="EMBL/GenBank/DDBJ databases">
        <authorList>
            <person name="Varghese N."/>
            <person name="Submissions S."/>
        </authorList>
    </citation>
    <scope>NUCLEOTIDE SEQUENCE [LARGE SCALE GENOMIC DNA]</scope>
    <source>
        <strain evidence="11">DSM 21368</strain>
    </source>
</reference>
<keyword evidence="11" id="KW-1185">Reference proteome</keyword>
<dbReference type="Gene3D" id="3.10.105.10">
    <property type="entry name" value="Dipeptide-binding Protein, Domain 3"/>
    <property type="match status" value="1"/>
</dbReference>
<feature type="transmembrane region" description="Helical" evidence="7">
    <location>
        <begin position="792"/>
        <end position="810"/>
    </location>
</feature>
<dbReference type="STRING" id="648782.SAMN04488554_3575"/>
<keyword evidence="5 7" id="KW-1133">Transmembrane helix</keyword>
<dbReference type="EMBL" id="FNTX01000002">
    <property type="protein sequence ID" value="SEE91784.1"/>
    <property type="molecule type" value="Genomic_DNA"/>
</dbReference>
<dbReference type="InterPro" id="IPR045621">
    <property type="entry name" value="BPD_transp_1_N"/>
</dbReference>
<feature type="transmembrane region" description="Helical" evidence="7">
    <location>
        <begin position="618"/>
        <end position="639"/>
    </location>
</feature>
<feature type="transmembrane region" description="Helical" evidence="7">
    <location>
        <begin position="849"/>
        <end position="871"/>
    </location>
</feature>
<dbReference type="InterPro" id="IPR000914">
    <property type="entry name" value="SBP_5_dom"/>
</dbReference>
<comment type="subcellular location">
    <subcellularLocation>
        <location evidence="1 7">Cell membrane</location>
        <topology evidence="1 7">Multi-pass membrane protein</topology>
    </subcellularLocation>
</comment>
<feature type="transmembrane region" description="Helical" evidence="7">
    <location>
        <begin position="760"/>
        <end position="780"/>
    </location>
</feature>
<feature type="compositionally biased region" description="Basic and acidic residues" evidence="8">
    <location>
        <begin position="494"/>
        <end position="503"/>
    </location>
</feature>
<proteinExistence type="inferred from homology"/>
<dbReference type="GO" id="GO:0055085">
    <property type="term" value="P:transmembrane transport"/>
    <property type="evidence" value="ECO:0007669"/>
    <property type="project" value="InterPro"/>
</dbReference>
<dbReference type="PROSITE" id="PS50928">
    <property type="entry name" value="ABC_TM1"/>
    <property type="match status" value="1"/>
</dbReference>
<dbReference type="GO" id="GO:0005886">
    <property type="term" value="C:plasma membrane"/>
    <property type="evidence" value="ECO:0007669"/>
    <property type="project" value="UniProtKB-SubCell"/>
</dbReference>
<dbReference type="CDD" id="cd08504">
    <property type="entry name" value="PBP2_OppA"/>
    <property type="match status" value="1"/>
</dbReference>
<gene>
    <name evidence="10" type="ORF">SAMN04488554_3575</name>
</gene>
<keyword evidence="3" id="KW-1003">Cell membrane</keyword>
<evidence type="ECO:0000256" key="8">
    <source>
        <dbReference type="SAM" id="MobiDB-lite"/>
    </source>
</evidence>
<name>A0A1H5MR25_9MICO</name>
<feature type="transmembrane region" description="Helical" evidence="7">
    <location>
        <begin position="708"/>
        <end position="740"/>
    </location>
</feature>
<dbReference type="OrthoDB" id="9796817at2"/>
<dbReference type="CDD" id="cd06261">
    <property type="entry name" value="TM_PBP2"/>
    <property type="match status" value="1"/>
</dbReference>
<dbReference type="Proteomes" id="UP000199220">
    <property type="component" value="Unassembled WGS sequence"/>
</dbReference>
<dbReference type="PANTHER" id="PTHR43163">
    <property type="entry name" value="DIPEPTIDE TRANSPORT SYSTEM PERMEASE PROTEIN DPPB-RELATED"/>
    <property type="match status" value="1"/>
</dbReference>
<feature type="region of interest" description="Disordered" evidence="8">
    <location>
        <begin position="489"/>
        <end position="538"/>
    </location>
</feature>
<keyword evidence="6 7" id="KW-0472">Membrane</keyword>
<dbReference type="InterPro" id="IPR035906">
    <property type="entry name" value="MetI-like_sf"/>
</dbReference>
<evidence type="ECO:0000256" key="7">
    <source>
        <dbReference type="RuleBase" id="RU363032"/>
    </source>
</evidence>
<feature type="transmembrane region" description="Helical" evidence="7">
    <location>
        <begin position="891"/>
        <end position="910"/>
    </location>
</feature>
<dbReference type="SUPFAM" id="SSF161098">
    <property type="entry name" value="MetI-like"/>
    <property type="match status" value="1"/>
</dbReference>
<keyword evidence="2 7" id="KW-0813">Transport</keyword>
<dbReference type="Gene3D" id="3.90.76.10">
    <property type="entry name" value="Dipeptide-binding Protein, Domain 1"/>
    <property type="match status" value="1"/>
</dbReference>
<evidence type="ECO:0000256" key="3">
    <source>
        <dbReference type="ARBA" id="ARBA00022475"/>
    </source>
</evidence>
<organism evidence="10 11">
    <name type="scientific">Ruania alba</name>
    <dbReference type="NCBI Taxonomy" id="648782"/>
    <lineage>
        <taxon>Bacteria</taxon>
        <taxon>Bacillati</taxon>
        <taxon>Actinomycetota</taxon>
        <taxon>Actinomycetes</taxon>
        <taxon>Micrococcales</taxon>
        <taxon>Ruaniaceae</taxon>
        <taxon>Ruania</taxon>
    </lineage>
</organism>
<evidence type="ECO:0000313" key="10">
    <source>
        <dbReference type="EMBL" id="SEE91784.1"/>
    </source>
</evidence>
<dbReference type="InterPro" id="IPR000515">
    <property type="entry name" value="MetI-like"/>
</dbReference>
<dbReference type="Pfam" id="PF19300">
    <property type="entry name" value="BPD_transp_1_N"/>
    <property type="match status" value="1"/>
</dbReference>
<evidence type="ECO:0000313" key="11">
    <source>
        <dbReference type="Proteomes" id="UP000199220"/>
    </source>
</evidence>
<evidence type="ECO:0000256" key="2">
    <source>
        <dbReference type="ARBA" id="ARBA00022448"/>
    </source>
</evidence>
<accession>A0A1H5MR25</accession>
<feature type="compositionally biased region" description="Basic residues" evidence="8">
    <location>
        <begin position="510"/>
        <end position="538"/>
    </location>
</feature>
<evidence type="ECO:0000256" key="6">
    <source>
        <dbReference type="ARBA" id="ARBA00023136"/>
    </source>
</evidence>
<dbReference type="Gene3D" id="3.40.190.10">
    <property type="entry name" value="Periplasmic binding protein-like II"/>
    <property type="match status" value="1"/>
</dbReference>
<protein>
    <submittedName>
        <fullName evidence="10">ABC-type dipeptide/oligopeptide/nickel transport system, permease component</fullName>
    </submittedName>
</protein>
<evidence type="ECO:0000256" key="4">
    <source>
        <dbReference type="ARBA" id="ARBA00022692"/>
    </source>
</evidence>
<evidence type="ECO:0000256" key="1">
    <source>
        <dbReference type="ARBA" id="ARBA00004651"/>
    </source>
</evidence>
<feature type="domain" description="ABC transmembrane type-1" evidence="9">
    <location>
        <begin position="713"/>
        <end position="914"/>
    </location>
</feature>
<feature type="region of interest" description="Disordered" evidence="8">
    <location>
        <begin position="930"/>
        <end position="959"/>
    </location>
</feature>
<sequence length="959" mass="101968">MNGAITVSRRLFVGGGLGAAAATLTGCNFQQDATVPEGSGDGDGPSGKLTLVQSTATIDSLDPHYVSNAMLVLPAGLLEGLVFSNDEGTDVVPAAAESWEVSDDGLTYTFTMRDGATWSNGDPVTSADVLWTYERLLTPTGAGSNFASGSSSYQVGLGIKGAADFLSGAESSFDSVGISAPDDATVVIELEAPNPDFLILLTHYSMVLLHQGSVEADDTGWQEPEGWVGNGAYVPTSWAPTSSLVLQANPNYWDREAVSVGTIEMRLGGDSATNLVAFKSGELDVVTVSASSVQNDEDIQDRLVDVSGYGTSYLQRMWGGHPALTDARVRRALSMAIDREALAAVGGGSVAGTSLVPNVVPDWSDELAIGYDVDGARSLLEEAGLGDGLPDARVQFNFESAWLEALREQWADALGLTLNIEILESGVHSDTRWAPHEDTSVMSFYAGTFSGLPTMNNWVYNIFGVNYVRQFSLSAEDWLAYQAVQADEGLSGPEKAEETERILANDSTPRRRNTPGWRTRHGKARTKRSAWRSSSRRRRFGRRWRSPFRSCGTRCSGLSLRTSADWRLGRRRRATTSSISGPRKSEPHLVVPGSVAGAGPRCWEEVSMRVAVFIGRRVLRMVLCLIAVSVLTFVLLQLAPGDFAGIQAVGGGTVGLAADATAESTAGLAARYGADVPLWEQYLRFMAGAVTGDMGPSYKYPQSSVEEIIAGAFPISASLAALAIAVAVMVAVPIGVLAAVRRRSPLDWGTMFVATLGHGLPNYLAGLVLVLIFAAGLGLFPTFGWTGPENMVLPVLALAISPIGQLARYVRSSVLENLREEYVVAARSKGGTARTILVRHVLRNSTMPLVTVVGPMFAGLATGTIFVEKIFGIPGLGHYFTEAAAARDMPLLMGTTLFFAALLMLMNLIVDLSYAVLDPRVRADLGLAGRGGRRMRTKGHPGAGSADQRSTTPTVAGPI</sequence>
<keyword evidence="4 7" id="KW-0812">Transmembrane</keyword>
<dbReference type="PANTHER" id="PTHR43163:SF6">
    <property type="entry name" value="DIPEPTIDE TRANSPORT SYSTEM PERMEASE PROTEIN DPPB-RELATED"/>
    <property type="match status" value="1"/>
</dbReference>